<dbReference type="EMBL" id="CAESAO010000012">
    <property type="protein sequence ID" value="CAB4337026.1"/>
    <property type="molecule type" value="Genomic_DNA"/>
</dbReference>
<accession>A0A6J5Z671</accession>
<name>A0A6J5Z671_9ZZZZ</name>
<protein>
    <submittedName>
        <fullName evidence="1">Unannotated protein</fullName>
    </submittedName>
</protein>
<organism evidence="1">
    <name type="scientific">freshwater metagenome</name>
    <dbReference type="NCBI Taxonomy" id="449393"/>
    <lineage>
        <taxon>unclassified sequences</taxon>
        <taxon>metagenomes</taxon>
        <taxon>ecological metagenomes</taxon>
    </lineage>
</organism>
<proteinExistence type="predicted"/>
<sequence length="331" mass="35282">MTGLRRFGRLADRAEARRGVVVGNHEQQRGYDDANQRAEIEVHDAWSSCGASNALEGDSVHHPSRNWVEGDRRDDAGDCKPLVERAFNVALLAADREGADDRGDDRYGAQNQRIKRNVGLLIEGQDAKQHHGNSRNGIGLEEVGCHACAVANVVANVVSNNGRVARVILGNSGLDLADEIGADVGGLREDAAAKTGEDGDQRSTETEPDQRVNGFLGSLVEVRGEKAVVASHTEQSETNDEHAGDCAAAECDFQRRTDAIASRLGDTGVGANRNVHADVAGRTGEDAADREANSYVDVLNEEQCDEEDNADCGDDEVLPVEVSAGAFLNGC</sequence>
<evidence type="ECO:0000313" key="1">
    <source>
        <dbReference type="EMBL" id="CAB4337026.1"/>
    </source>
</evidence>
<gene>
    <name evidence="1" type="ORF">UFOPK3522_00265</name>
</gene>
<dbReference type="AlphaFoldDB" id="A0A6J5Z671"/>
<reference evidence="1" key="1">
    <citation type="submission" date="2020-05" db="EMBL/GenBank/DDBJ databases">
        <authorList>
            <person name="Chiriac C."/>
            <person name="Salcher M."/>
            <person name="Ghai R."/>
            <person name="Kavagutti S V."/>
        </authorList>
    </citation>
    <scope>NUCLEOTIDE SEQUENCE</scope>
</reference>